<dbReference type="Pfam" id="PF00011">
    <property type="entry name" value="HSP20"/>
    <property type="match status" value="1"/>
</dbReference>
<feature type="compositionally biased region" description="Low complexity" evidence="3">
    <location>
        <begin position="49"/>
        <end position="60"/>
    </location>
</feature>
<dbReference type="SUPFAM" id="SSF49764">
    <property type="entry name" value="HSP20-like chaperones"/>
    <property type="match status" value="1"/>
</dbReference>
<dbReference type="Gene3D" id="2.60.40.790">
    <property type="match status" value="1"/>
</dbReference>
<evidence type="ECO:0000313" key="5">
    <source>
        <dbReference type="EMBL" id="TLS37608.1"/>
    </source>
</evidence>
<accession>A0A5R9F7K5</accession>
<keyword evidence="6" id="KW-1185">Reference proteome</keyword>
<dbReference type="AlphaFoldDB" id="A0A5R9F7K5"/>
<evidence type="ECO:0000256" key="3">
    <source>
        <dbReference type="SAM" id="MobiDB-lite"/>
    </source>
</evidence>
<evidence type="ECO:0000256" key="2">
    <source>
        <dbReference type="RuleBase" id="RU003616"/>
    </source>
</evidence>
<organism evidence="5 6">
    <name type="scientific">Exobacillus caeni</name>
    <dbReference type="NCBI Taxonomy" id="2574798"/>
    <lineage>
        <taxon>Bacteria</taxon>
        <taxon>Bacillati</taxon>
        <taxon>Bacillota</taxon>
        <taxon>Bacilli</taxon>
        <taxon>Bacillales</taxon>
        <taxon>Guptibacillaceae</taxon>
        <taxon>Exobacillus</taxon>
    </lineage>
</organism>
<protein>
    <submittedName>
        <fullName evidence="5">Hsp20/alpha crystallin family protein</fullName>
    </submittedName>
</protein>
<comment type="similarity">
    <text evidence="1 2">Belongs to the small heat shock protein (HSP20) family.</text>
</comment>
<dbReference type="CDD" id="cd06464">
    <property type="entry name" value="ACD_sHsps-like"/>
    <property type="match status" value="1"/>
</dbReference>
<name>A0A5R9F7K5_9BACL</name>
<dbReference type="RefSeq" id="WP_138126197.1">
    <property type="nucleotide sequence ID" value="NZ_SWLG01000006.1"/>
</dbReference>
<dbReference type="InterPro" id="IPR031107">
    <property type="entry name" value="Small_HSP"/>
</dbReference>
<gene>
    <name evidence="5" type="ORF">FCL54_10745</name>
</gene>
<dbReference type="OrthoDB" id="9811615at2"/>
<comment type="caution">
    <text evidence="5">The sequence shown here is derived from an EMBL/GenBank/DDBJ whole genome shotgun (WGS) entry which is preliminary data.</text>
</comment>
<feature type="domain" description="SHSP" evidence="4">
    <location>
        <begin position="56"/>
        <end position="163"/>
    </location>
</feature>
<dbReference type="InterPro" id="IPR008978">
    <property type="entry name" value="HSP20-like_chaperone"/>
</dbReference>
<dbReference type="InterPro" id="IPR002068">
    <property type="entry name" value="A-crystallin/Hsp20_dom"/>
</dbReference>
<dbReference type="PROSITE" id="PS01031">
    <property type="entry name" value="SHSP"/>
    <property type="match status" value="1"/>
</dbReference>
<evidence type="ECO:0000313" key="6">
    <source>
        <dbReference type="Proteomes" id="UP000308230"/>
    </source>
</evidence>
<dbReference type="PANTHER" id="PTHR11527">
    <property type="entry name" value="HEAT-SHOCK PROTEIN 20 FAMILY MEMBER"/>
    <property type="match status" value="1"/>
</dbReference>
<dbReference type="Proteomes" id="UP000308230">
    <property type="component" value="Unassembled WGS sequence"/>
</dbReference>
<feature type="region of interest" description="Disordered" evidence="3">
    <location>
        <begin position="41"/>
        <end position="60"/>
    </location>
</feature>
<sequence length="163" mass="18894">MDPERLKQWMEIAKSFQGNDFWSSIFDNENPQNMMNQFADMTKGSQTNKPPQSLQKSSSSPFPRVDIFMSNYEVILIFELPGVKKGDLELAVSGRHLIIKGNVKSENQDIRAIHTERYYGPFERTIELPEPAEETNITAVFQEGLLEVTYPRIQREKNRIKIK</sequence>
<proteinExistence type="inferred from homology"/>
<reference evidence="5 6" key="1">
    <citation type="submission" date="2019-04" db="EMBL/GenBank/DDBJ databases">
        <title>Bacillus caeni sp. nov., a bacterium isolated from mangrove sediment.</title>
        <authorList>
            <person name="Huang H."/>
            <person name="Mo K."/>
            <person name="Hu Y."/>
        </authorList>
    </citation>
    <scope>NUCLEOTIDE SEQUENCE [LARGE SCALE GENOMIC DNA]</scope>
    <source>
        <strain evidence="5 6">HB172195</strain>
    </source>
</reference>
<dbReference type="EMBL" id="SWLG01000006">
    <property type="protein sequence ID" value="TLS37608.1"/>
    <property type="molecule type" value="Genomic_DNA"/>
</dbReference>
<evidence type="ECO:0000259" key="4">
    <source>
        <dbReference type="PROSITE" id="PS01031"/>
    </source>
</evidence>
<evidence type="ECO:0000256" key="1">
    <source>
        <dbReference type="PROSITE-ProRule" id="PRU00285"/>
    </source>
</evidence>